<sequence length="64" mass="7207">MDVARVWQALDEPEMTFHALRALASYAPEEATRPKVRGITAELLMMHPEMPGPRRFSQKIGATV</sequence>
<dbReference type="AlphaFoldDB" id="A0A918T978"/>
<organism evidence="1 2">
    <name type="scientific">Streptomyces termitum</name>
    <dbReference type="NCBI Taxonomy" id="67368"/>
    <lineage>
        <taxon>Bacteria</taxon>
        <taxon>Bacillati</taxon>
        <taxon>Actinomycetota</taxon>
        <taxon>Actinomycetes</taxon>
        <taxon>Kitasatosporales</taxon>
        <taxon>Streptomycetaceae</taxon>
        <taxon>Streptomyces</taxon>
    </lineage>
</organism>
<gene>
    <name evidence="1" type="ORF">GCM10010305_60420</name>
</gene>
<reference evidence="1" key="1">
    <citation type="journal article" date="2014" name="Int. J. Syst. Evol. Microbiol.">
        <title>Complete genome sequence of Corynebacterium casei LMG S-19264T (=DSM 44701T), isolated from a smear-ripened cheese.</title>
        <authorList>
            <consortium name="US DOE Joint Genome Institute (JGI-PGF)"/>
            <person name="Walter F."/>
            <person name="Albersmeier A."/>
            <person name="Kalinowski J."/>
            <person name="Ruckert C."/>
        </authorList>
    </citation>
    <scope>NUCLEOTIDE SEQUENCE</scope>
    <source>
        <strain evidence="1">JCM 4518</strain>
    </source>
</reference>
<evidence type="ECO:0000313" key="1">
    <source>
        <dbReference type="EMBL" id="GHB09355.1"/>
    </source>
</evidence>
<protein>
    <submittedName>
        <fullName evidence="1">Uncharacterized protein</fullName>
    </submittedName>
</protein>
<reference evidence="1" key="2">
    <citation type="submission" date="2020-09" db="EMBL/GenBank/DDBJ databases">
        <authorList>
            <person name="Sun Q."/>
            <person name="Ohkuma M."/>
        </authorList>
    </citation>
    <scope>NUCLEOTIDE SEQUENCE</scope>
    <source>
        <strain evidence="1">JCM 4518</strain>
    </source>
</reference>
<keyword evidence="2" id="KW-1185">Reference proteome</keyword>
<dbReference type="Proteomes" id="UP000644020">
    <property type="component" value="Unassembled WGS sequence"/>
</dbReference>
<accession>A0A918T978</accession>
<dbReference type="RefSeq" id="WP_189983225.1">
    <property type="nucleotide sequence ID" value="NZ_BMUL01000025.1"/>
</dbReference>
<evidence type="ECO:0000313" key="2">
    <source>
        <dbReference type="Proteomes" id="UP000644020"/>
    </source>
</evidence>
<proteinExistence type="predicted"/>
<comment type="caution">
    <text evidence="1">The sequence shown here is derived from an EMBL/GenBank/DDBJ whole genome shotgun (WGS) entry which is preliminary data.</text>
</comment>
<name>A0A918T978_9ACTN</name>
<dbReference type="EMBL" id="BMUL01000025">
    <property type="protein sequence ID" value="GHB09355.1"/>
    <property type="molecule type" value="Genomic_DNA"/>
</dbReference>